<protein>
    <recommendedName>
        <fullName evidence="3">beta-N-acetylhexosaminidase</fullName>
        <ecNumber evidence="3">3.2.1.52</ecNumber>
    </recommendedName>
</protein>
<proteinExistence type="inferred from homology"/>
<keyword evidence="5" id="KW-1133">Transmembrane helix</keyword>
<comment type="similarity">
    <text evidence="2">Belongs to the glycosyl hydrolase 20 family.</text>
</comment>
<sequence>MRRFKLRVQNSSLTGRVARYLGLIATVLCVYFVFVSGGRRIGGFEEEFTGPVPEIAPSVGKSVSTSRFYDQVLVHFDLKGAAPTVTFFKDLLTSIAANGATGILIEYEDVFPYNGKLRSAVNEEAYSLDQLREILSYAKSLKLSIVPLIQSFGHLEWVLKLAEFRSFRDHDTNNGVICIENEQAIRDVVYSSISEVIKLHKEFGVEMVHIGGDEAFDYGKCVKSGPREVAAAKHLKSVANFVRSLTSPSVRILAWNDMIMQFPRGDPKTQSLLRAVELVVWDYGDLARFQRYFWAQYTEKDQLPIWGASAFKGADGAAQLYVDYEKRFRNNQIWANVKQNQIPANKFGGLILTGWQRYDHFSTFCEILPMAVPSIILNLQVAQGIQTDEVFAKTANSLKCPMKSPKNLANFEAIVGNCAFSGSRFYTMMTRTWPGIQSEWDNFIISHEMTGWLRPYNRHYDFSNRIYLQALMPNLIQLHGRIEGFAKSLRDELRKLLIGSAADEFIFNTISPTLKQAKALLNAANRMSEKRVFAKRAFHFDDVINGGSDSDANGCFCYSN</sequence>
<dbReference type="PANTHER" id="PTHR21040:SF4">
    <property type="entry name" value="BETA-N-ACETYLHEXOSAMINIDASE"/>
    <property type="match status" value="1"/>
</dbReference>
<dbReference type="CDD" id="cd06565">
    <property type="entry name" value="GH20_GcnA-like"/>
    <property type="match status" value="1"/>
</dbReference>
<dbReference type="Proteomes" id="UP000492821">
    <property type="component" value="Unassembled WGS sequence"/>
</dbReference>
<dbReference type="PANTHER" id="PTHR21040">
    <property type="entry name" value="BCDNA.GH04120"/>
    <property type="match status" value="1"/>
</dbReference>
<keyword evidence="7" id="KW-1185">Reference proteome</keyword>
<organism evidence="7 8">
    <name type="scientific">Panagrellus redivivus</name>
    <name type="common">Microworm</name>
    <dbReference type="NCBI Taxonomy" id="6233"/>
    <lineage>
        <taxon>Eukaryota</taxon>
        <taxon>Metazoa</taxon>
        <taxon>Ecdysozoa</taxon>
        <taxon>Nematoda</taxon>
        <taxon>Chromadorea</taxon>
        <taxon>Rhabditida</taxon>
        <taxon>Tylenchina</taxon>
        <taxon>Panagrolaimomorpha</taxon>
        <taxon>Panagrolaimoidea</taxon>
        <taxon>Panagrolaimidae</taxon>
        <taxon>Panagrellus</taxon>
    </lineage>
</organism>
<dbReference type="InterPro" id="IPR017853">
    <property type="entry name" value="GH"/>
</dbReference>
<evidence type="ECO:0000256" key="1">
    <source>
        <dbReference type="ARBA" id="ARBA00001231"/>
    </source>
</evidence>
<dbReference type="SUPFAM" id="SSF51445">
    <property type="entry name" value="(Trans)glycosidases"/>
    <property type="match status" value="1"/>
</dbReference>
<dbReference type="Pfam" id="PF00728">
    <property type="entry name" value="Glyco_hydro_20"/>
    <property type="match status" value="1"/>
</dbReference>
<dbReference type="InterPro" id="IPR038901">
    <property type="entry name" value="HEXDC-like"/>
</dbReference>
<keyword evidence="5" id="KW-0472">Membrane</keyword>
<reference evidence="8" key="2">
    <citation type="submission" date="2020-10" db="UniProtKB">
        <authorList>
            <consortium name="WormBaseParasite"/>
        </authorList>
    </citation>
    <scope>IDENTIFICATION</scope>
</reference>
<dbReference type="WBParaSite" id="Pan_g8413.t1">
    <property type="protein sequence ID" value="Pan_g8413.t1"/>
    <property type="gene ID" value="Pan_g8413"/>
</dbReference>
<dbReference type="GO" id="GO:0004563">
    <property type="term" value="F:beta-N-acetylhexosaminidase activity"/>
    <property type="evidence" value="ECO:0007669"/>
    <property type="project" value="UniProtKB-EC"/>
</dbReference>
<evidence type="ECO:0000256" key="5">
    <source>
        <dbReference type="SAM" id="Phobius"/>
    </source>
</evidence>
<comment type="catalytic activity">
    <reaction evidence="1">
        <text>Hydrolysis of terminal non-reducing N-acetyl-D-hexosamine residues in N-acetyl-beta-D-hexosaminides.</text>
        <dbReference type="EC" id="3.2.1.52"/>
    </reaction>
</comment>
<evidence type="ECO:0000256" key="2">
    <source>
        <dbReference type="ARBA" id="ARBA00006285"/>
    </source>
</evidence>
<dbReference type="GO" id="GO:0005975">
    <property type="term" value="P:carbohydrate metabolic process"/>
    <property type="evidence" value="ECO:0007669"/>
    <property type="project" value="InterPro"/>
</dbReference>
<evidence type="ECO:0000256" key="4">
    <source>
        <dbReference type="ARBA" id="ARBA00022801"/>
    </source>
</evidence>
<evidence type="ECO:0000259" key="6">
    <source>
        <dbReference type="Pfam" id="PF00728"/>
    </source>
</evidence>
<dbReference type="AlphaFoldDB" id="A0A7E4WBD1"/>
<dbReference type="Gene3D" id="3.20.20.80">
    <property type="entry name" value="Glycosidases"/>
    <property type="match status" value="1"/>
</dbReference>
<dbReference type="InterPro" id="IPR015883">
    <property type="entry name" value="Glyco_hydro_20_cat"/>
</dbReference>
<evidence type="ECO:0000313" key="8">
    <source>
        <dbReference type="WBParaSite" id="Pan_g8413.t1"/>
    </source>
</evidence>
<accession>A0A7E4WBD1</accession>
<keyword evidence="4" id="KW-0378">Hydrolase</keyword>
<evidence type="ECO:0000313" key="7">
    <source>
        <dbReference type="Proteomes" id="UP000492821"/>
    </source>
</evidence>
<reference evidence="7" key="1">
    <citation type="journal article" date="2013" name="Genetics">
        <title>The draft genome and transcriptome of Panagrellus redivivus are shaped by the harsh demands of a free-living lifestyle.</title>
        <authorList>
            <person name="Srinivasan J."/>
            <person name="Dillman A.R."/>
            <person name="Macchietto M.G."/>
            <person name="Heikkinen L."/>
            <person name="Lakso M."/>
            <person name="Fracchia K.M."/>
            <person name="Antoshechkin I."/>
            <person name="Mortazavi A."/>
            <person name="Wong G."/>
            <person name="Sternberg P.W."/>
        </authorList>
    </citation>
    <scope>NUCLEOTIDE SEQUENCE [LARGE SCALE GENOMIC DNA]</scope>
    <source>
        <strain evidence="7">MT8872</strain>
    </source>
</reference>
<keyword evidence="5" id="KW-0812">Transmembrane</keyword>
<feature type="transmembrane region" description="Helical" evidence="5">
    <location>
        <begin position="20"/>
        <end position="38"/>
    </location>
</feature>
<feature type="domain" description="Glycoside hydrolase family 20 catalytic" evidence="6">
    <location>
        <begin position="123"/>
        <end position="237"/>
    </location>
</feature>
<name>A0A7E4WBD1_PANRE</name>
<evidence type="ECO:0000256" key="3">
    <source>
        <dbReference type="ARBA" id="ARBA00012663"/>
    </source>
</evidence>
<dbReference type="EC" id="3.2.1.52" evidence="3"/>